<keyword evidence="3" id="KW-0975">Bacterial flagellum</keyword>
<dbReference type="GO" id="GO:0005198">
    <property type="term" value="F:structural molecule activity"/>
    <property type="evidence" value="ECO:0007669"/>
    <property type="project" value="InterPro"/>
</dbReference>
<protein>
    <submittedName>
        <fullName evidence="6">Flagellar hook-associated protein FlgL</fullName>
    </submittedName>
</protein>
<evidence type="ECO:0000259" key="5">
    <source>
        <dbReference type="Pfam" id="PF00700"/>
    </source>
</evidence>
<proteinExistence type="inferred from homology"/>
<comment type="caution">
    <text evidence="6">The sequence shown here is derived from an EMBL/GenBank/DDBJ whole genome shotgun (WGS) entry which is preliminary data.</text>
</comment>
<evidence type="ECO:0000259" key="4">
    <source>
        <dbReference type="Pfam" id="PF00669"/>
    </source>
</evidence>
<feature type="domain" description="Flagellin N-terminal" evidence="4">
    <location>
        <begin position="13"/>
        <end position="142"/>
    </location>
</feature>
<gene>
    <name evidence="6" type="primary">flgL</name>
    <name evidence="6" type="ORF">BROFUL_02130</name>
</gene>
<dbReference type="NCBIfam" id="TIGR02550">
    <property type="entry name" value="flagell_flgL"/>
    <property type="match status" value="1"/>
</dbReference>
<feature type="domain" description="Flagellin C-terminal" evidence="5">
    <location>
        <begin position="222"/>
        <end position="300"/>
    </location>
</feature>
<dbReference type="Proteomes" id="UP000034954">
    <property type="component" value="Unassembled WGS sequence"/>
</dbReference>
<name>A0A0M2UTL1_9BACT</name>
<accession>A0A0M2UTL1</accession>
<evidence type="ECO:0000313" key="6">
    <source>
        <dbReference type="EMBL" id="KKO19147.1"/>
    </source>
</evidence>
<comment type="subcellular location">
    <subcellularLocation>
        <location evidence="1">Bacterial flagellum</location>
    </subcellularLocation>
</comment>
<organism evidence="6 7">
    <name type="scientific">Candidatus Brocadia fulgida</name>
    <dbReference type="NCBI Taxonomy" id="380242"/>
    <lineage>
        <taxon>Bacteria</taxon>
        <taxon>Pseudomonadati</taxon>
        <taxon>Planctomycetota</taxon>
        <taxon>Candidatus Brocadiia</taxon>
        <taxon>Candidatus Brocadiales</taxon>
        <taxon>Candidatus Brocadiaceae</taxon>
        <taxon>Candidatus Brocadia</taxon>
    </lineage>
</organism>
<keyword evidence="7" id="KW-1185">Reference proteome</keyword>
<dbReference type="Gene3D" id="1.20.1330.10">
    <property type="entry name" value="f41 fragment of flagellin, N-terminal domain"/>
    <property type="match status" value="1"/>
</dbReference>
<dbReference type="InterPro" id="IPR013384">
    <property type="entry name" value="Flagell_FlgL"/>
</dbReference>
<sequence length="309" mass="34633">MSFRITQESMGRTILSNIGLNLKKMQEIQEKLSTGKQINRPSDNPSGARKILGLKTEELKFQQFAENTEIARERMNYTLNSLENIQNILHKIKELGIQASNDTLGQTERKILASELNELLESVLQFTNTDNDGRYIFAGTKTSTMPFFAMRDSVGRISSVTYAGNNEEINYQIGPNTDIQINMPGGTVFQDKSVFSTLISMRDTLESDTFDSSSFLDLRNTLDTATDVLSTEITNFGAKTNRLELTSQSLENLRITLQELISYTEDADVASLIMDLKNQENILQSSLQTGARVIQLPSSIFSDKLLSKK</sequence>
<dbReference type="GO" id="GO:0009424">
    <property type="term" value="C:bacterial-type flagellum hook"/>
    <property type="evidence" value="ECO:0007669"/>
    <property type="project" value="InterPro"/>
</dbReference>
<keyword evidence="6" id="KW-0282">Flagellum</keyword>
<dbReference type="InterPro" id="IPR001029">
    <property type="entry name" value="Flagellin_N"/>
</dbReference>
<evidence type="ECO:0000256" key="1">
    <source>
        <dbReference type="ARBA" id="ARBA00004365"/>
    </source>
</evidence>
<dbReference type="Pfam" id="PF00700">
    <property type="entry name" value="Flagellin_C"/>
    <property type="match status" value="1"/>
</dbReference>
<dbReference type="EMBL" id="LAQJ01000213">
    <property type="protein sequence ID" value="KKO19147.1"/>
    <property type="molecule type" value="Genomic_DNA"/>
</dbReference>
<comment type="similarity">
    <text evidence="2">Belongs to the bacterial flagellin family.</text>
</comment>
<dbReference type="InterPro" id="IPR046358">
    <property type="entry name" value="Flagellin_C"/>
</dbReference>
<evidence type="ECO:0000313" key="7">
    <source>
        <dbReference type="Proteomes" id="UP000034954"/>
    </source>
</evidence>
<dbReference type="InterPro" id="IPR001492">
    <property type="entry name" value="Flagellin"/>
</dbReference>
<dbReference type="AlphaFoldDB" id="A0A0M2UTL1"/>
<dbReference type="PANTHER" id="PTHR42792">
    <property type="entry name" value="FLAGELLIN"/>
    <property type="match status" value="1"/>
</dbReference>
<keyword evidence="6" id="KW-0966">Cell projection</keyword>
<dbReference type="GO" id="GO:0071973">
    <property type="term" value="P:bacterial-type flagellum-dependent cell motility"/>
    <property type="evidence" value="ECO:0007669"/>
    <property type="project" value="InterPro"/>
</dbReference>
<dbReference type="Pfam" id="PF00669">
    <property type="entry name" value="Flagellin_N"/>
    <property type="match status" value="1"/>
</dbReference>
<evidence type="ECO:0000256" key="2">
    <source>
        <dbReference type="ARBA" id="ARBA00005709"/>
    </source>
</evidence>
<reference evidence="6 7" key="1">
    <citation type="journal article" date="2013" name="BMC Microbiol.">
        <title>Identification of the type II cytochrome c maturation pathway in anammox bacteria by comparative genomics.</title>
        <authorList>
            <person name="Ferousi C."/>
            <person name="Speth D.R."/>
            <person name="Reimann J."/>
            <person name="Op den Camp H.J."/>
            <person name="Allen J.W."/>
            <person name="Keltjens J.T."/>
            <person name="Jetten M.S."/>
        </authorList>
    </citation>
    <scope>NUCLEOTIDE SEQUENCE [LARGE SCALE GENOMIC DNA]</scope>
    <source>
        <strain evidence="6">RU1</strain>
    </source>
</reference>
<evidence type="ECO:0000256" key="3">
    <source>
        <dbReference type="ARBA" id="ARBA00023143"/>
    </source>
</evidence>
<dbReference type="PANTHER" id="PTHR42792:SF1">
    <property type="entry name" value="FLAGELLAR HOOK-ASSOCIATED PROTEIN 3"/>
    <property type="match status" value="1"/>
</dbReference>
<keyword evidence="6" id="KW-0969">Cilium</keyword>
<dbReference type="SUPFAM" id="SSF64518">
    <property type="entry name" value="Phase 1 flagellin"/>
    <property type="match status" value="1"/>
</dbReference>